<keyword evidence="13" id="KW-0732">Signal</keyword>
<dbReference type="InterPro" id="IPR011123">
    <property type="entry name" value="Y_Y_Y"/>
</dbReference>
<feature type="domain" description="Response regulatory" evidence="16">
    <location>
        <begin position="1179"/>
        <end position="1294"/>
    </location>
</feature>
<evidence type="ECO:0000313" key="17">
    <source>
        <dbReference type="EMBL" id="TBO40463.1"/>
    </source>
</evidence>
<keyword evidence="4" id="KW-0808">Transferase</keyword>
<dbReference type="SMART" id="SM00448">
    <property type="entry name" value="REC"/>
    <property type="match status" value="1"/>
</dbReference>
<dbReference type="EC" id="2.7.13.3" evidence="2"/>
<keyword evidence="9" id="KW-0805">Transcription regulation</keyword>
<evidence type="ECO:0000256" key="12">
    <source>
        <dbReference type="PROSITE-ProRule" id="PRU00169"/>
    </source>
</evidence>
<keyword evidence="10" id="KW-0238">DNA-binding</keyword>
<evidence type="ECO:0000256" key="10">
    <source>
        <dbReference type="ARBA" id="ARBA00023125"/>
    </source>
</evidence>
<dbReference type="InterPro" id="IPR011006">
    <property type="entry name" value="CheY-like_superfamily"/>
</dbReference>
<keyword evidence="5" id="KW-0547">Nucleotide-binding</keyword>
<accession>A0A4Q9H971</accession>
<dbReference type="GO" id="GO:0000155">
    <property type="term" value="F:phosphorelay sensor kinase activity"/>
    <property type="evidence" value="ECO:0007669"/>
    <property type="project" value="InterPro"/>
</dbReference>
<dbReference type="PRINTS" id="PR00344">
    <property type="entry name" value="BCTRLSENSOR"/>
</dbReference>
<comment type="catalytic activity">
    <reaction evidence="1">
        <text>ATP + protein L-histidine = ADP + protein N-phospho-L-histidine.</text>
        <dbReference type="EC" id="2.7.13.3"/>
    </reaction>
</comment>
<dbReference type="InterPro" id="IPR036097">
    <property type="entry name" value="HisK_dim/P_sf"/>
</dbReference>
<dbReference type="InterPro" id="IPR011110">
    <property type="entry name" value="Reg_prop"/>
</dbReference>
<dbReference type="Pfam" id="PF02518">
    <property type="entry name" value="HATPase_c"/>
    <property type="match status" value="1"/>
</dbReference>
<evidence type="ECO:0000256" key="9">
    <source>
        <dbReference type="ARBA" id="ARBA00023015"/>
    </source>
</evidence>
<feature type="chain" id="PRO_5020383004" description="histidine kinase" evidence="13">
    <location>
        <begin position="20"/>
        <end position="1435"/>
    </location>
</feature>
<dbReference type="Gene3D" id="3.30.565.10">
    <property type="entry name" value="Histidine kinase-like ATPase, C-terminal domain"/>
    <property type="match status" value="1"/>
</dbReference>
<dbReference type="SUPFAM" id="SSF47384">
    <property type="entry name" value="Homodimeric domain of signal transducing histidine kinase"/>
    <property type="match status" value="1"/>
</dbReference>
<evidence type="ECO:0000256" key="3">
    <source>
        <dbReference type="ARBA" id="ARBA00022553"/>
    </source>
</evidence>
<keyword evidence="7" id="KW-0067">ATP-binding</keyword>
<dbReference type="SUPFAM" id="SSF52172">
    <property type="entry name" value="CheY-like"/>
    <property type="match status" value="1"/>
</dbReference>
<dbReference type="PROSITE" id="PS50110">
    <property type="entry name" value="RESPONSE_REGULATORY"/>
    <property type="match status" value="1"/>
</dbReference>
<evidence type="ECO:0000313" key="18">
    <source>
        <dbReference type="Proteomes" id="UP000291819"/>
    </source>
</evidence>
<keyword evidence="18" id="KW-1185">Reference proteome</keyword>
<dbReference type="Pfam" id="PF00512">
    <property type="entry name" value="HisKA"/>
    <property type="match status" value="1"/>
</dbReference>
<comment type="caution">
    <text evidence="17">The sequence shown here is derived from an EMBL/GenBank/DDBJ whole genome shotgun (WGS) entry which is preliminary data.</text>
</comment>
<keyword evidence="11" id="KW-0804">Transcription</keyword>
<dbReference type="InterPro" id="IPR004358">
    <property type="entry name" value="Sig_transdc_His_kin-like_C"/>
</dbReference>
<dbReference type="Pfam" id="PF07494">
    <property type="entry name" value="Reg_prop"/>
    <property type="match status" value="8"/>
</dbReference>
<evidence type="ECO:0000259" key="16">
    <source>
        <dbReference type="PROSITE" id="PS50110"/>
    </source>
</evidence>
<evidence type="ECO:0000259" key="15">
    <source>
        <dbReference type="PROSITE" id="PS50109"/>
    </source>
</evidence>
<dbReference type="EMBL" id="SIXF01000023">
    <property type="protein sequence ID" value="TBO40463.1"/>
    <property type="molecule type" value="Genomic_DNA"/>
</dbReference>
<proteinExistence type="predicted"/>
<evidence type="ECO:0000256" key="5">
    <source>
        <dbReference type="ARBA" id="ARBA00022741"/>
    </source>
</evidence>
<feature type="domain" description="HTH araC/xylS-type" evidence="14">
    <location>
        <begin position="1326"/>
        <end position="1425"/>
    </location>
</feature>
<dbReference type="CDD" id="cd00146">
    <property type="entry name" value="PKD"/>
    <property type="match status" value="1"/>
</dbReference>
<evidence type="ECO:0000256" key="4">
    <source>
        <dbReference type="ARBA" id="ARBA00022679"/>
    </source>
</evidence>
<dbReference type="Gene3D" id="3.40.50.2300">
    <property type="match status" value="1"/>
</dbReference>
<feature type="signal peptide" evidence="13">
    <location>
        <begin position="1"/>
        <end position="19"/>
    </location>
</feature>
<dbReference type="Pfam" id="PF07495">
    <property type="entry name" value="Y_Y_Y"/>
    <property type="match status" value="1"/>
</dbReference>
<evidence type="ECO:0000259" key="14">
    <source>
        <dbReference type="PROSITE" id="PS01124"/>
    </source>
</evidence>
<evidence type="ECO:0000256" key="2">
    <source>
        <dbReference type="ARBA" id="ARBA00012438"/>
    </source>
</evidence>
<dbReference type="PROSITE" id="PS00041">
    <property type="entry name" value="HTH_ARAC_FAMILY_1"/>
    <property type="match status" value="1"/>
</dbReference>
<dbReference type="Gene3D" id="1.10.10.60">
    <property type="entry name" value="Homeodomain-like"/>
    <property type="match status" value="1"/>
</dbReference>
<dbReference type="SUPFAM" id="SSF46689">
    <property type="entry name" value="Homeodomain-like"/>
    <property type="match status" value="1"/>
</dbReference>
<dbReference type="Gene3D" id="1.10.287.130">
    <property type="match status" value="1"/>
</dbReference>
<dbReference type="InterPro" id="IPR001789">
    <property type="entry name" value="Sig_transdc_resp-reg_receiver"/>
</dbReference>
<dbReference type="SMART" id="SM00342">
    <property type="entry name" value="HTH_ARAC"/>
    <property type="match status" value="1"/>
</dbReference>
<evidence type="ECO:0000256" key="1">
    <source>
        <dbReference type="ARBA" id="ARBA00000085"/>
    </source>
</evidence>
<protein>
    <recommendedName>
        <fullName evidence="2">histidine kinase</fullName>
        <ecNumber evidence="2">2.7.13.3</ecNumber>
    </recommendedName>
</protein>
<gene>
    <name evidence="17" type="ORF">EYS08_18990</name>
</gene>
<sequence>MFRVLILVSTFLLCNSLFAQEGLYQFSHLDIANGLSDNQVKAIYKDHKGFMWFGTQAGLNRYDGHEFRVFKHNIKDSTSIPDDYVLKIFEGPEKQLWIKSGSGFSIYNPLTEKFEPFQDKHLKKYKIPGGYLKDIQTNNKGKYYFHLENQGIFCYDAKSNTTTRYTHKNGIVNSLYANEISYFLDDQKGNLWVIYTNGVLDKVNLKEQRVTNRYFAINKRFGDQLSDFHLSNDSGGNIFIYNMSNPFGLYYLNEKSNTFRYFGKKPDHSGLSSNNVSSIIEGDDGNIWIGTDHGGINILNKLTYKISYILSKEDDPRGLKQNSIVDLYKDNNGIIWIGTFKKGICYYHKSIFKFPRNEYLTGKNAIYKDVNSFAEDSKGNLWIGTNGTGLLYLNRSTGEITAYRNNPANNNSLSSDIVVSLYIDHSGILWIGTYLGGLNSFDGTKFTHYKHTTDPSSLSDNRIYALLEDSSNRLWVGTLSNGLDLFDRNTKTFRHFNSTVKNTLNSNIINCLYEDKLKRIWIGTTRGVSMLDTKTFKFTHLINNSKDPNSLVSGNVHSIIEDGRGWIWIGTREGISIYNPATKTFNNLSEEVGLPESAVLDLLEDENHHIWYSSQKGLYKITVVAEGGNYRFIYSKYNEADGLQGPTFNMNAAYKTKAGELIFGGANGFNIFRGGQITKGRYPSTLVITGLEMFNHNIQVGESINGHIILPKTITALENLTFTYKENIFSLEFALLNYINHSKITYKYNLEGFDKHWLTVPAEMRKATFTNLDPGNYTFHVKAFNGNDPIPLAESHLKITILPPFWRTTWAYILYVLAIGFSLLFIRNRGIKKLRKEFASEQERIQARQLQEQERIQAVQLRQQDRKEAERLRELDLLKIKFLTNLSHEFRTPISLILAPVDKLLTETKETGRYGQLAMIKRNGKRLLNLVNQLLDFRKMEEQELQLHKSDGEIVSFIKDATDSFYDLAERKQIKFAFKSAIENLYVSFDHDKIERILFNLLSNAFKFTPSAGTISVELQKLPHQGEDGWVSLEIKVKDSGIGIPKDRQEMIFDRFFQNETSSSILNQGSGIGLSITKEFVKMHGGEILVESEPGLATCFTVRLNLAASSISAQEQKDLENAELPYTESNDTIISISLTKSNEHAYDSFVTTEKQLCSNERKDESEYSEIDTRTTDVPLVLLIEDNEDFRFYLKDNLRSFYKIVEASNGKEGWQKALALHPHLIVSDINMPEMNGTELCKKLKGDDRTKHIPIILLTALTAEEEQLKGLETGANDYMTKPFNFEILHSKIKNLLTLHQTFKNTYSRQISIQAPEIEIESTDVKFLNEVLPYIDANLDKPELSVEDLSKHLRMSRVSLYRKCLQVMGKTPVDFIRSVKLERAAVLLEKSDKTVSEICYMVGFSAPNYFAKSFKAKYNIAPSEYMAEKRKANKDKEH</sequence>
<dbReference type="Gene3D" id="2.60.40.10">
    <property type="entry name" value="Immunoglobulins"/>
    <property type="match status" value="1"/>
</dbReference>
<dbReference type="CDD" id="cd16922">
    <property type="entry name" value="HATPase_EvgS-ArcB-TorS-like"/>
    <property type="match status" value="1"/>
</dbReference>
<dbReference type="InterPro" id="IPR018060">
    <property type="entry name" value="HTH_AraC"/>
</dbReference>
<evidence type="ECO:0000256" key="11">
    <source>
        <dbReference type="ARBA" id="ARBA00023163"/>
    </source>
</evidence>
<keyword evidence="8" id="KW-0902">Two-component regulatory system</keyword>
<dbReference type="InterPro" id="IPR003594">
    <property type="entry name" value="HATPase_dom"/>
</dbReference>
<dbReference type="CDD" id="cd00082">
    <property type="entry name" value="HisKA"/>
    <property type="match status" value="1"/>
</dbReference>
<dbReference type="OrthoDB" id="9809670at2"/>
<dbReference type="InterPro" id="IPR018062">
    <property type="entry name" value="HTH_AraC-typ_CS"/>
</dbReference>
<dbReference type="SMART" id="SM00388">
    <property type="entry name" value="HisKA"/>
    <property type="match status" value="1"/>
</dbReference>
<dbReference type="Pfam" id="PF00072">
    <property type="entry name" value="Response_reg"/>
    <property type="match status" value="1"/>
</dbReference>
<name>A0A4Q9H971_9SPHI</name>
<dbReference type="InterPro" id="IPR015943">
    <property type="entry name" value="WD40/YVTN_repeat-like_dom_sf"/>
</dbReference>
<dbReference type="SMART" id="SM00387">
    <property type="entry name" value="HATPase_c"/>
    <property type="match status" value="1"/>
</dbReference>
<dbReference type="InterPro" id="IPR036890">
    <property type="entry name" value="HATPase_C_sf"/>
</dbReference>
<reference evidence="17 18" key="1">
    <citation type="submission" date="2019-02" db="EMBL/GenBank/DDBJ databases">
        <title>Pedobacter kyonggii whole genome sequence analysis.</title>
        <authorList>
            <person name="Dahal R.H."/>
        </authorList>
    </citation>
    <scope>NUCLEOTIDE SEQUENCE [LARGE SCALE GENOMIC DNA]</scope>
    <source>
        <strain evidence="17 18">K-4-11-1</strain>
    </source>
</reference>
<dbReference type="FunFam" id="1.10.287.130:FF:000045">
    <property type="entry name" value="Two-component system sensor histidine kinase/response regulator"/>
    <property type="match status" value="1"/>
</dbReference>
<dbReference type="CDD" id="cd17574">
    <property type="entry name" value="REC_OmpR"/>
    <property type="match status" value="1"/>
</dbReference>
<evidence type="ECO:0000256" key="7">
    <source>
        <dbReference type="ARBA" id="ARBA00022840"/>
    </source>
</evidence>
<dbReference type="Proteomes" id="UP000291819">
    <property type="component" value="Unassembled WGS sequence"/>
</dbReference>
<dbReference type="GO" id="GO:0043565">
    <property type="term" value="F:sequence-specific DNA binding"/>
    <property type="evidence" value="ECO:0007669"/>
    <property type="project" value="InterPro"/>
</dbReference>
<evidence type="ECO:0000256" key="13">
    <source>
        <dbReference type="SAM" id="SignalP"/>
    </source>
</evidence>
<dbReference type="PROSITE" id="PS01124">
    <property type="entry name" value="HTH_ARAC_FAMILY_2"/>
    <property type="match status" value="1"/>
</dbReference>
<dbReference type="SUPFAM" id="SSF55874">
    <property type="entry name" value="ATPase domain of HSP90 chaperone/DNA topoisomerase II/histidine kinase"/>
    <property type="match status" value="1"/>
</dbReference>
<feature type="domain" description="Histidine kinase" evidence="15">
    <location>
        <begin position="885"/>
        <end position="1108"/>
    </location>
</feature>
<dbReference type="Gene3D" id="2.130.10.10">
    <property type="entry name" value="YVTN repeat-like/Quinoprotein amine dehydrogenase"/>
    <property type="match status" value="2"/>
</dbReference>
<keyword evidence="3 12" id="KW-0597">Phosphoprotein</keyword>
<dbReference type="InterPro" id="IPR005467">
    <property type="entry name" value="His_kinase_dom"/>
</dbReference>
<dbReference type="FunFam" id="3.30.565.10:FF:000037">
    <property type="entry name" value="Hybrid sensor histidine kinase/response regulator"/>
    <property type="match status" value="1"/>
</dbReference>
<dbReference type="PANTHER" id="PTHR43547">
    <property type="entry name" value="TWO-COMPONENT HISTIDINE KINASE"/>
    <property type="match status" value="1"/>
</dbReference>
<dbReference type="GO" id="GO:0005524">
    <property type="term" value="F:ATP binding"/>
    <property type="evidence" value="ECO:0007669"/>
    <property type="project" value="UniProtKB-KW"/>
</dbReference>
<feature type="modified residue" description="4-aspartylphosphate" evidence="12">
    <location>
        <position position="1227"/>
    </location>
</feature>
<dbReference type="PROSITE" id="PS50109">
    <property type="entry name" value="HIS_KIN"/>
    <property type="match status" value="1"/>
</dbReference>
<dbReference type="GO" id="GO:0003700">
    <property type="term" value="F:DNA-binding transcription factor activity"/>
    <property type="evidence" value="ECO:0007669"/>
    <property type="project" value="InterPro"/>
</dbReference>
<evidence type="ECO:0000256" key="6">
    <source>
        <dbReference type="ARBA" id="ARBA00022777"/>
    </source>
</evidence>
<dbReference type="InterPro" id="IPR003661">
    <property type="entry name" value="HisK_dim/P_dom"/>
</dbReference>
<dbReference type="PANTHER" id="PTHR43547:SF2">
    <property type="entry name" value="HYBRID SIGNAL TRANSDUCTION HISTIDINE KINASE C"/>
    <property type="match status" value="1"/>
</dbReference>
<evidence type="ECO:0000256" key="8">
    <source>
        <dbReference type="ARBA" id="ARBA00023012"/>
    </source>
</evidence>
<dbReference type="InterPro" id="IPR013783">
    <property type="entry name" value="Ig-like_fold"/>
</dbReference>
<organism evidence="17 18">
    <name type="scientific">Pedobacter kyonggii</name>
    <dbReference type="NCBI Taxonomy" id="1926871"/>
    <lineage>
        <taxon>Bacteria</taxon>
        <taxon>Pseudomonadati</taxon>
        <taxon>Bacteroidota</taxon>
        <taxon>Sphingobacteriia</taxon>
        <taxon>Sphingobacteriales</taxon>
        <taxon>Sphingobacteriaceae</taxon>
        <taxon>Pedobacter</taxon>
    </lineage>
</organism>
<dbReference type="InterPro" id="IPR009057">
    <property type="entry name" value="Homeodomain-like_sf"/>
</dbReference>
<dbReference type="FunFam" id="2.60.40.10:FF:000791">
    <property type="entry name" value="Two-component system sensor histidine kinase/response regulator"/>
    <property type="match status" value="1"/>
</dbReference>
<dbReference type="SUPFAM" id="SSF63829">
    <property type="entry name" value="Calcium-dependent phosphotriesterase"/>
    <property type="match status" value="3"/>
</dbReference>
<keyword evidence="6 17" id="KW-0418">Kinase</keyword>
<dbReference type="Pfam" id="PF12833">
    <property type="entry name" value="HTH_18"/>
    <property type="match status" value="1"/>
</dbReference>